<feature type="transmembrane region" description="Helical" evidence="8">
    <location>
        <begin position="238"/>
        <end position="260"/>
    </location>
</feature>
<keyword evidence="11" id="KW-1185">Reference proteome</keyword>
<evidence type="ECO:0000256" key="3">
    <source>
        <dbReference type="ARBA" id="ARBA00022448"/>
    </source>
</evidence>
<organism evidence="10 11">
    <name type="scientific">Clostridium mobile</name>
    <dbReference type="NCBI Taxonomy" id="2841512"/>
    <lineage>
        <taxon>Bacteria</taxon>
        <taxon>Bacillati</taxon>
        <taxon>Bacillota</taxon>
        <taxon>Clostridia</taxon>
        <taxon>Eubacteriales</taxon>
        <taxon>Clostridiaceae</taxon>
        <taxon>Clostridium</taxon>
    </lineage>
</organism>
<comment type="similarity">
    <text evidence="2">Belongs to the ABC-2 integral membrane protein family.</text>
</comment>
<evidence type="ECO:0000256" key="4">
    <source>
        <dbReference type="ARBA" id="ARBA00022475"/>
    </source>
</evidence>
<comment type="caution">
    <text evidence="10">The sequence shown here is derived from an EMBL/GenBank/DDBJ whole genome shotgun (WGS) entry which is preliminary data.</text>
</comment>
<accession>A0ABS6EK95</accession>
<sequence>MLSFVASFYIYNSSASTNSMINVGLINKDNQVLANDMIEYLKSTKRFKFITGSEDELKDMIGDRKIECIMIIPEDFTNSIYEENSNGIYMYSIKGEQATALIKNYSNIYIKNLMDISKASEGDRNKFNKLYDGYKDGSLKIKEEILEDSSLNIGITYSGIGLLIMFMMFATGNVSRLMIKERRNRTYYRICASPISSKTYVLSNVLANLFVVFLQVIIILLFIKKVIKVNTYVPDSLMILILVSFGLSAIGIGMVVMAFAKSSTQGSNLTTLITIPTSMLGGCFWETSLMPKTLQRVSNFIPQKWAIEAINKLQHGVDFKEVFINIIILWSFALALFLIAIYKMNVDDKVENFV</sequence>
<dbReference type="InterPro" id="IPR013525">
    <property type="entry name" value="ABC2_TM"/>
</dbReference>
<comment type="subcellular location">
    <subcellularLocation>
        <location evidence="1">Cell membrane</location>
        <topology evidence="1">Multi-pass membrane protein</topology>
    </subcellularLocation>
</comment>
<dbReference type="Proteomes" id="UP000726170">
    <property type="component" value="Unassembled WGS sequence"/>
</dbReference>
<name>A0ABS6EK95_9CLOT</name>
<evidence type="ECO:0000259" key="9">
    <source>
        <dbReference type="PROSITE" id="PS51012"/>
    </source>
</evidence>
<evidence type="ECO:0000256" key="6">
    <source>
        <dbReference type="ARBA" id="ARBA00022989"/>
    </source>
</evidence>
<dbReference type="Pfam" id="PF12698">
    <property type="entry name" value="ABC2_membrane_3"/>
    <property type="match status" value="1"/>
</dbReference>
<gene>
    <name evidence="10" type="ORF">KQI86_15075</name>
</gene>
<keyword evidence="5 8" id="KW-0812">Transmembrane</keyword>
<evidence type="ECO:0000256" key="5">
    <source>
        <dbReference type="ARBA" id="ARBA00022692"/>
    </source>
</evidence>
<dbReference type="PANTHER" id="PTHR30294:SF45">
    <property type="entry name" value="LINEARMYCIN RESISTANCE PERMEASE PROTEIN LNRN"/>
    <property type="match status" value="1"/>
</dbReference>
<evidence type="ECO:0000256" key="7">
    <source>
        <dbReference type="ARBA" id="ARBA00023136"/>
    </source>
</evidence>
<reference evidence="10 11" key="1">
    <citation type="submission" date="2021-06" db="EMBL/GenBank/DDBJ databases">
        <authorList>
            <person name="Sun Q."/>
            <person name="Li D."/>
        </authorList>
    </citation>
    <scope>NUCLEOTIDE SEQUENCE [LARGE SCALE GENOMIC DNA]</scope>
    <source>
        <strain evidence="10 11">MSJ-11</strain>
    </source>
</reference>
<protein>
    <submittedName>
        <fullName evidence="10">ABC transporter permease</fullName>
    </submittedName>
</protein>
<dbReference type="PROSITE" id="PS51012">
    <property type="entry name" value="ABC_TM2"/>
    <property type="match status" value="1"/>
</dbReference>
<dbReference type="InterPro" id="IPR047817">
    <property type="entry name" value="ABC2_TM_bact-type"/>
</dbReference>
<evidence type="ECO:0000256" key="2">
    <source>
        <dbReference type="ARBA" id="ARBA00007783"/>
    </source>
</evidence>
<evidence type="ECO:0000256" key="1">
    <source>
        <dbReference type="ARBA" id="ARBA00004651"/>
    </source>
</evidence>
<keyword evidence="7 8" id="KW-0472">Membrane</keyword>
<feature type="transmembrane region" description="Helical" evidence="8">
    <location>
        <begin position="155"/>
        <end position="179"/>
    </location>
</feature>
<keyword evidence="6 8" id="KW-1133">Transmembrane helix</keyword>
<keyword evidence="4" id="KW-1003">Cell membrane</keyword>
<dbReference type="EMBL" id="JAHLQF010000003">
    <property type="protein sequence ID" value="MBU5485640.1"/>
    <property type="molecule type" value="Genomic_DNA"/>
</dbReference>
<evidence type="ECO:0000313" key="11">
    <source>
        <dbReference type="Proteomes" id="UP000726170"/>
    </source>
</evidence>
<dbReference type="PANTHER" id="PTHR30294">
    <property type="entry name" value="MEMBRANE COMPONENT OF ABC TRANSPORTER YHHJ-RELATED"/>
    <property type="match status" value="1"/>
</dbReference>
<evidence type="ECO:0000256" key="8">
    <source>
        <dbReference type="SAM" id="Phobius"/>
    </source>
</evidence>
<dbReference type="InterPro" id="IPR051449">
    <property type="entry name" value="ABC-2_transporter_component"/>
</dbReference>
<keyword evidence="3" id="KW-0813">Transport</keyword>
<evidence type="ECO:0000313" key="10">
    <source>
        <dbReference type="EMBL" id="MBU5485640.1"/>
    </source>
</evidence>
<proteinExistence type="inferred from homology"/>
<feature type="transmembrane region" description="Helical" evidence="8">
    <location>
        <begin position="322"/>
        <end position="342"/>
    </location>
</feature>
<feature type="domain" description="ABC transmembrane type-2" evidence="9">
    <location>
        <begin position="123"/>
        <end position="347"/>
    </location>
</feature>
<feature type="transmembrane region" description="Helical" evidence="8">
    <location>
        <begin position="200"/>
        <end position="223"/>
    </location>
</feature>